<dbReference type="InParanoid" id="A0A0D2WTV6"/>
<evidence type="ECO:0000256" key="1">
    <source>
        <dbReference type="ARBA" id="ARBA00009100"/>
    </source>
</evidence>
<comment type="similarity">
    <text evidence="1">Belongs to the VPS26 family.</text>
</comment>
<evidence type="ECO:0000313" key="3">
    <source>
        <dbReference type="Proteomes" id="UP000008743"/>
    </source>
</evidence>
<dbReference type="Pfam" id="PF03643">
    <property type="entry name" value="Vps26"/>
    <property type="match status" value="1"/>
</dbReference>
<evidence type="ECO:0000313" key="2">
    <source>
        <dbReference type="EMBL" id="KJE95158.1"/>
    </source>
</evidence>
<sequence>MSLDIRVKKADRIYHEGELVAGVVVVTSKGEMAHNGMTLALDGWVNLQLSSKSVGVFEAFYNSIKPIQLLSSSLEILRPGKL</sequence>
<dbReference type="InterPro" id="IPR014752">
    <property type="entry name" value="Arrestin-like_C"/>
</dbReference>
<dbReference type="GO" id="GO:0006886">
    <property type="term" value="P:intracellular protein transport"/>
    <property type="evidence" value="ECO:0007669"/>
    <property type="project" value="InterPro"/>
</dbReference>
<dbReference type="STRING" id="595528.A0A0D2WTV6"/>
<proteinExistence type="inferred from homology"/>
<name>A0A0D2WTV6_CAPO3</name>
<accession>A0A0D2WTV6</accession>
<dbReference type="EMBL" id="KE346368">
    <property type="protein sequence ID" value="KJE95158.1"/>
    <property type="molecule type" value="Genomic_DNA"/>
</dbReference>
<dbReference type="InterPro" id="IPR028934">
    <property type="entry name" value="Vps26-related"/>
</dbReference>
<dbReference type="Proteomes" id="UP000008743">
    <property type="component" value="Unassembled WGS sequence"/>
</dbReference>
<gene>
    <name evidence="2" type="ORF">CAOG_009882</name>
</gene>
<organism evidence="2 3">
    <name type="scientific">Capsaspora owczarzaki (strain ATCC 30864)</name>
    <dbReference type="NCBI Taxonomy" id="595528"/>
    <lineage>
        <taxon>Eukaryota</taxon>
        <taxon>Filasterea</taxon>
        <taxon>Capsaspora</taxon>
    </lineage>
</organism>
<keyword evidence="3" id="KW-1185">Reference proteome</keyword>
<dbReference type="OrthoDB" id="10263384at2759"/>
<reference evidence="3" key="1">
    <citation type="submission" date="2011-02" db="EMBL/GenBank/DDBJ databases">
        <title>The Genome Sequence of Capsaspora owczarzaki ATCC 30864.</title>
        <authorList>
            <person name="Russ C."/>
            <person name="Cuomo C."/>
            <person name="Burger G."/>
            <person name="Gray M.W."/>
            <person name="Holland P.W.H."/>
            <person name="King N."/>
            <person name="Lang F.B.F."/>
            <person name="Roger A.J."/>
            <person name="Ruiz-Trillo I."/>
            <person name="Young S.K."/>
            <person name="Zeng Q."/>
            <person name="Gargeya S."/>
            <person name="Alvarado L."/>
            <person name="Berlin A."/>
            <person name="Chapman S.B."/>
            <person name="Chen Z."/>
            <person name="Freedman E."/>
            <person name="Gellesch M."/>
            <person name="Goldberg J."/>
            <person name="Griggs A."/>
            <person name="Gujja S."/>
            <person name="Heilman E."/>
            <person name="Heiman D."/>
            <person name="Howarth C."/>
            <person name="Mehta T."/>
            <person name="Neiman D."/>
            <person name="Pearson M."/>
            <person name="Roberts A."/>
            <person name="Saif S."/>
            <person name="Shea T."/>
            <person name="Shenoy N."/>
            <person name="Sisk P."/>
            <person name="Stolte C."/>
            <person name="Sykes S."/>
            <person name="White J."/>
            <person name="Yandava C."/>
            <person name="Haas B."/>
            <person name="Nusbaum C."/>
            <person name="Birren B."/>
        </authorList>
    </citation>
    <scope>NUCLEOTIDE SEQUENCE</scope>
    <source>
        <strain evidence="3">ATCC 30864</strain>
    </source>
</reference>
<protein>
    <submittedName>
        <fullName evidence="2">Uncharacterized protein</fullName>
    </submittedName>
</protein>
<dbReference type="Gene3D" id="2.60.40.640">
    <property type="match status" value="1"/>
</dbReference>
<dbReference type="AlphaFoldDB" id="A0A0D2WTV6"/>